<sequence length="92" mass="9881">MAYRKARRPETGALYASLQALVEKLLFARRFKVLNSNGLGGKTKDCDSSENGTTGVGFPTAVHMYVGGALEGPSFLEWILAGRNECVSQLSA</sequence>
<reference evidence="1" key="1">
    <citation type="submission" date="2022-07" db="EMBL/GenBank/DDBJ databases">
        <title>The genome of Lyophyllum shimeji provides insight into the initial evolution of ectomycorrhizal fungal genome.</title>
        <authorList>
            <person name="Kobayashi Y."/>
            <person name="Shibata T."/>
            <person name="Hirakawa H."/>
            <person name="Shigenobu S."/>
            <person name="Nishiyama T."/>
            <person name="Yamada A."/>
            <person name="Hasebe M."/>
            <person name="Kawaguchi M."/>
        </authorList>
    </citation>
    <scope>NUCLEOTIDE SEQUENCE</scope>
    <source>
        <strain evidence="1">AT787</strain>
    </source>
</reference>
<comment type="caution">
    <text evidence="1">The sequence shown here is derived from an EMBL/GenBank/DDBJ whole genome shotgun (WGS) entry which is preliminary data.</text>
</comment>
<dbReference type="EMBL" id="BRPK01000010">
    <property type="protein sequence ID" value="GLB41470.1"/>
    <property type="molecule type" value="Genomic_DNA"/>
</dbReference>
<keyword evidence="2" id="KW-1185">Reference proteome</keyword>
<dbReference type="Proteomes" id="UP001063166">
    <property type="component" value="Unassembled WGS sequence"/>
</dbReference>
<accession>A0A9P3URL3</accession>
<name>A0A9P3URL3_LYOSH</name>
<protein>
    <submittedName>
        <fullName evidence="1">Uncharacterized protein</fullName>
    </submittedName>
</protein>
<gene>
    <name evidence="1" type="ORF">LshimejAT787_1000700</name>
</gene>
<evidence type="ECO:0000313" key="1">
    <source>
        <dbReference type="EMBL" id="GLB41470.1"/>
    </source>
</evidence>
<organism evidence="1 2">
    <name type="scientific">Lyophyllum shimeji</name>
    <name type="common">Hon-shimeji</name>
    <name type="synonym">Tricholoma shimeji</name>
    <dbReference type="NCBI Taxonomy" id="47721"/>
    <lineage>
        <taxon>Eukaryota</taxon>
        <taxon>Fungi</taxon>
        <taxon>Dikarya</taxon>
        <taxon>Basidiomycota</taxon>
        <taxon>Agaricomycotina</taxon>
        <taxon>Agaricomycetes</taxon>
        <taxon>Agaricomycetidae</taxon>
        <taxon>Agaricales</taxon>
        <taxon>Tricholomatineae</taxon>
        <taxon>Lyophyllaceae</taxon>
        <taxon>Lyophyllum</taxon>
    </lineage>
</organism>
<dbReference type="AlphaFoldDB" id="A0A9P3URL3"/>
<evidence type="ECO:0000313" key="2">
    <source>
        <dbReference type="Proteomes" id="UP001063166"/>
    </source>
</evidence>
<proteinExistence type="predicted"/>